<name>A0ABW2JZ31_9BACI</name>
<comment type="function">
    <text evidence="8">This protein is part of the stalk that links CF(0) to CF(1). It either transmits conformational changes from CF(0) to CF(1) or is implicated in proton conduction.</text>
</comment>
<keyword evidence="6 8" id="KW-0139">CF(1)</keyword>
<comment type="function">
    <text evidence="8">F(1)F(0) ATP synthase produces ATP from ADP in the presence of a proton or sodium gradient. F-type ATPases consist of two structural domains, F(1) containing the extramembraneous catalytic core and F(0) containing the membrane proton channel, linked together by a central stalk and a peripheral stalk. During catalysis, ATP synthesis in the catalytic domain of F(1) is coupled via a rotary mechanism of the central stalk subunits to proton translocation.</text>
</comment>
<dbReference type="HAMAP" id="MF_01416">
    <property type="entry name" value="ATP_synth_delta_bact"/>
    <property type="match status" value="1"/>
</dbReference>
<evidence type="ECO:0000256" key="4">
    <source>
        <dbReference type="ARBA" id="ARBA00023065"/>
    </source>
</evidence>
<dbReference type="SUPFAM" id="SSF47928">
    <property type="entry name" value="N-terminal domain of the delta subunit of the F1F0-ATP synthase"/>
    <property type="match status" value="1"/>
</dbReference>
<dbReference type="PRINTS" id="PR00125">
    <property type="entry name" value="ATPASEDELTA"/>
</dbReference>
<dbReference type="RefSeq" id="WP_289216111.1">
    <property type="nucleotide sequence ID" value="NZ_JAPVRC010000005.1"/>
</dbReference>
<keyword evidence="8" id="KW-1003">Cell membrane</keyword>
<evidence type="ECO:0000256" key="8">
    <source>
        <dbReference type="HAMAP-Rule" id="MF_01416"/>
    </source>
</evidence>
<proteinExistence type="inferred from homology"/>
<dbReference type="Proteomes" id="UP001596494">
    <property type="component" value="Unassembled WGS sequence"/>
</dbReference>
<dbReference type="NCBIfam" id="NF004403">
    <property type="entry name" value="PRK05758.2-4"/>
    <property type="match status" value="1"/>
</dbReference>
<evidence type="ECO:0000256" key="2">
    <source>
        <dbReference type="ARBA" id="ARBA00022448"/>
    </source>
</evidence>
<keyword evidence="5 8" id="KW-0472">Membrane</keyword>
<keyword evidence="4 8" id="KW-0406">Ion transport</keyword>
<evidence type="ECO:0000256" key="5">
    <source>
        <dbReference type="ARBA" id="ARBA00023136"/>
    </source>
</evidence>
<evidence type="ECO:0000256" key="3">
    <source>
        <dbReference type="ARBA" id="ARBA00022781"/>
    </source>
</evidence>
<keyword evidence="7 8" id="KW-0066">ATP synthesis</keyword>
<evidence type="ECO:0000256" key="6">
    <source>
        <dbReference type="ARBA" id="ARBA00023196"/>
    </source>
</evidence>
<comment type="caution">
    <text evidence="9">The sequence shown here is derived from an EMBL/GenBank/DDBJ whole genome shotgun (WGS) entry which is preliminary data.</text>
</comment>
<comment type="similarity">
    <text evidence="8">Belongs to the ATPase delta chain family.</text>
</comment>
<accession>A0ABW2JZ31</accession>
<keyword evidence="3 8" id="KW-0375">Hydrogen ion transport</keyword>
<evidence type="ECO:0000256" key="7">
    <source>
        <dbReference type="ARBA" id="ARBA00023310"/>
    </source>
</evidence>
<gene>
    <name evidence="8" type="primary">atpH</name>
    <name evidence="9" type="ORF">ACFQMN_00435</name>
</gene>
<dbReference type="EMBL" id="JBHTBY010000001">
    <property type="protein sequence ID" value="MFC7319347.1"/>
    <property type="molecule type" value="Genomic_DNA"/>
</dbReference>
<dbReference type="Pfam" id="PF00213">
    <property type="entry name" value="OSCP"/>
    <property type="match status" value="1"/>
</dbReference>
<dbReference type="InterPro" id="IPR026015">
    <property type="entry name" value="ATP_synth_OSCP/delta_N_sf"/>
</dbReference>
<dbReference type="InterPro" id="IPR020781">
    <property type="entry name" value="ATPase_OSCP/d_CS"/>
</dbReference>
<sequence length="183" mass="20874">MSDTIIAKRYATALFQLGQEKLKLDQIETELRTLREIFLSNEELVKFLKHPRLSASQKKQLLSDTLKGFSKETLNTLMLLIDRHREEIIPEMADHFILKMNDVKGIADATVYSVNPLSEVEKQRISETFAPKVGKQTLNLTNIVEPSILGGIRLRVGNRIFDGSVSGKLNRIERQLVSTNNRR</sequence>
<keyword evidence="2 8" id="KW-0813">Transport</keyword>
<dbReference type="PROSITE" id="PS00389">
    <property type="entry name" value="ATPASE_DELTA"/>
    <property type="match status" value="1"/>
</dbReference>
<organism evidence="9 10">
    <name type="scientific">Halobacillus campisalis</name>
    <dbReference type="NCBI Taxonomy" id="435909"/>
    <lineage>
        <taxon>Bacteria</taxon>
        <taxon>Bacillati</taxon>
        <taxon>Bacillota</taxon>
        <taxon>Bacilli</taxon>
        <taxon>Bacillales</taxon>
        <taxon>Bacillaceae</taxon>
        <taxon>Halobacillus</taxon>
    </lineage>
</organism>
<reference evidence="10" key="1">
    <citation type="journal article" date="2019" name="Int. J. Syst. Evol. Microbiol.">
        <title>The Global Catalogue of Microorganisms (GCM) 10K type strain sequencing project: providing services to taxonomists for standard genome sequencing and annotation.</title>
        <authorList>
            <consortium name="The Broad Institute Genomics Platform"/>
            <consortium name="The Broad Institute Genome Sequencing Center for Infectious Disease"/>
            <person name="Wu L."/>
            <person name="Ma J."/>
        </authorList>
    </citation>
    <scope>NUCLEOTIDE SEQUENCE [LARGE SCALE GENOMIC DNA]</scope>
    <source>
        <strain evidence="10">CCUG 73951</strain>
    </source>
</reference>
<keyword evidence="10" id="KW-1185">Reference proteome</keyword>
<evidence type="ECO:0000313" key="10">
    <source>
        <dbReference type="Proteomes" id="UP001596494"/>
    </source>
</evidence>
<evidence type="ECO:0000313" key="9">
    <source>
        <dbReference type="EMBL" id="MFC7319347.1"/>
    </source>
</evidence>
<comment type="subcellular location">
    <subcellularLocation>
        <location evidence="8">Cell membrane</location>
        <topology evidence="8">Peripheral membrane protein</topology>
    </subcellularLocation>
    <subcellularLocation>
        <location evidence="1">Membrane</location>
    </subcellularLocation>
</comment>
<dbReference type="Gene3D" id="1.10.520.20">
    <property type="entry name" value="N-terminal domain of the delta subunit of the F1F0-ATP synthase"/>
    <property type="match status" value="1"/>
</dbReference>
<dbReference type="PANTHER" id="PTHR11910">
    <property type="entry name" value="ATP SYNTHASE DELTA CHAIN"/>
    <property type="match status" value="1"/>
</dbReference>
<protein>
    <recommendedName>
        <fullName evidence="8">ATP synthase subunit delta</fullName>
    </recommendedName>
    <alternativeName>
        <fullName evidence="8">ATP synthase F(1) sector subunit delta</fullName>
    </alternativeName>
    <alternativeName>
        <fullName evidence="8">F-type ATPase subunit delta</fullName>
        <shortName evidence="8">F-ATPase subunit delta</shortName>
    </alternativeName>
</protein>
<evidence type="ECO:0000256" key="1">
    <source>
        <dbReference type="ARBA" id="ARBA00004370"/>
    </source>
</evidence>
<dbReference type="InterPro" id="IPR000711">
    <property type="entry name" value="ATPase_OSCP/dsu"/>
</dbReference>
<dbReference type="NCBIfam" id="TIGR01145">
    <property type="entry name" value="ATP_synt_delta"/>
    <property type="match status" value="1"/>
</dbReference>